<reference evidence="3 4" key="1">
    <citation type="submission" date="2019-03" db="EMBL/GenBank/DDBJ databases">
        <title>Genomic Encyclopedia of Type Strains, Phase IV (KMG-IV): sequencing the most valuable type-strain genomes for metagenomic binning, comparative biology and taxonomic classification.</title>
        <authorList>
            <person name="Goeker M."/>
        </authorList>
    </citation>
    <scope>NUCLEOTIDE SEQUENCE [LARGE SCALE GENOMIC DNA]</scope>
    <source>
        <strain evidence="3 4">DSM 18792</strain>
    </source>
</reference>
<dbReference type="SUPFAM" id="SSF111369">
    <property type="entry name" value="HlyD-like secretion proteins"/>
    <property type="match status" value="1"/>
</dbReference>
<dbReference type="Pfam" id="PF25954">
    <property type="entry name" value="Beta-barrel_RND_2"/>
    <property type="match status" value="1"/>
</dbReference>
<accession>A0A4R1RHM8</accession>
<dbReference type="Proteomes" id="UP000295455">
    <property type="component" value="Unassembled WGS sequence"/>
</dbReference>
<dbReference type="PROSITE" id="PS51257">
    <property type="entry name" value="PROKAR_LIPOPROTEIN"/>
    <property type="match status" value="1"/>
</dbReference>
<evidence type="ECO:0000256" key="1">
    <source>
        <dbReference type="SAM" id="Coils"/>
    </source>
</evidence>
<keyword evidence="4" id="KW-1185">Reference proteome</keyword>
<name>A0A4R1RHM8_9FLAO</name>
<dbReference type="Gene3D" id="2.40.50.100">
    <property type="match status" value="1"/>
</dbReference>
<sequence>MKLFQLISLFLLMVSCSKNTDQIHPEKRDLTESVYSSITIQPDSLYQVHAIVAGILDKNLVEEGDLVSKGNALLQINNSTPKLNTQNAKLSLELAKENYNGSAAVLRGVKDEIIAANLKYKNDSVNYFRQKNLWNQNIGTKVEYDTKQLNYQLASNNLQLLQSKYDRTKNELQTALKQAQNNYQSSLINTTDFTIKSTINGKVYALYKEPGEIVSTMDPLASIGSATKFVIEMLVDEVDIVKISKDQKVIIILDAYNGTVFTGKVSKIYPKKDERNQTFTVEALFIEAPKTLYPGLSGEANIVISNKEQVLTIPKEYIIDDNKVKTDDGIIAITTGLQNMEFIEVISGITETTSIYKPE</sequence>
<dbReference type="PANTHER" id="PTHR30469">
    <property type="entry name" value="MULTIDRUG RESISTANCE PROTEIN MDTA"/>
    <property type="match status" value="1"/>
</dbReference>
<dbReference type="GO" id="GO:1990281">
    <property type="term" value="C:efflux pump complex"/>
    <property type="evidence" value="ECO:0007669"/>
    <property type="project" value="TreeGrafter"/>
</dbReference>
<comment type="caution">
    <text evidence="3">The sequence shown here is derived from an EMBL/GenBank/DDBJ whole genome shotgun (WGS) entry which is preliminary data.</text>
</comment>
<keyword evidence="1" id="KW-0175">Coiled coil</keyword>
<evidence type="ECO:0000259" key="2">
    <source>
        <dbReference type="Pfam" id="PF25954"/>
    </source>
</evidence>
<dbReference type="RefSeq" id="WP_243652234.1">
    <property type="nucleotide sequence ID" value="NZ_OX156936.1"/>
</dbReference>
<dbReference type="Gene3D" id="2.40.30.170">
    <property type="match status" value="1"/>
</dbReference>
<dbReference type="PANTHER" id="PTHR30469:SF33">
    <property type="entry name" value="SLR1207 PROTEIN"/>
    <property type="match status" value="1"/>
</dbReference>
<feature type="coiled-coil region" evidence="1">
    <location>
        <begin position="151"/>
        <end position="189"/>
    </location>
</feature>
<evidence type="ECO:0000313" key="4">
    <source>
        <dbReference type="Proteomes" id="UP000295455"/>
    </source>
</evidence>
<evidence type="ECO:0000313" key="3">
    <source>
        <dbReference type="EMBL" id="TCL65588.1"/>
    </source>
</evidence>
<dbReference type="EMBL" id="SLUP01000005">
    <property type="protein sequence ID" value="TCL65588.1"/>
    <property type="molecule type" value="Genomic_DNA"/>
</dbReference>
<gene>
    <name evidence="3" type="ORF">EV196_105251</name>
</gene>
<proteinExistence type="predicted"/>
<organism evidence="3 4">
    <name type="scientific">Mariniflexile fucanivorans</name>
    <dbReference type="NCBI Taxonomy" id="264023"/>
    <lineage>
        <taxon>Bacteria</taxon>
        <taxon>Pseudomonadati</taxon>
        <taxon>Bacteroidota</taxon>
        <taxon>Flavobacteriia</taxon>
        <taxon>Flavobacteriales</taxon>
        <taxon>Flavobacteriaceae</taxon>
        <taxon>Mariniflexile</taxon>
    </lineage>
</organism>
<dbReference type="GO" id="GO:0015562">
    <property type="term" value="F:efflux transmembrane transporter activity"/>
    <property type="evidence" value="ECO:0007669"/>
    <property type="project" value="TreeGrafter"/>
</dbReference>
<feature type="domain" description="CusB-like beta-barrel" evidence="2">
    <location>
        <begin position="232"/>
        <end position="302"/>
    </location>
</feature>
<dbReference type="AlphaFoldDB" id="A0A4R1RHM8"/>
<dbReference type="InterPro" id="IPR058792">
    <property type="entry name" value="Beta-barrel_RND_2"/>
</dbReference>
<protein>
    <submittedName>
        <fullName evidence="3">Multidrug efflux pump subunit AcrA (Membrane-fusion protein)</fullName>
    </submittedName>
</protein>